<dbReference type="EMBL" id="JAPDHV010000009">
    <property type="protein sequence ID" value="MCW3162636.1"/>
    <property type="molecule type" value="Genomic_DNA"/>
</dbReference>
<dbReference type="RefSeq" id="WP_264744554.1">
    <property type="nucleotide sequence ID" value="NZ_JAPDHV010000009.1"/>
</dbReference>
<gene>
    <name evidence="1" type="ORF">OH806_15290</name>
</gene>
<evidence type="ECO:0000313" key="2">
    <source>
        <dbReference type="Proteomes" id="UP001163719"/>
    </source>
</evidence>
<name>A0ABT3HS72_9FLAO</name>
<evidence type="ECO:0008006" key="3">
    <source>
        <dbReference type="Google" id="ProtNLM"/>
    </source>
</evidence>
<reference evidence="1" key="1">
    <citation type="submission" date="2022-10" db="EMBL/GenBank/DDBJ databases">
        <title>Chryseobacterium babae sp. nov. isolated from the gut of the beetle Oryctes rhinoceros, and Chryseobacterium kimseyorum sp. nov., isolated from a stick insect rearing cage.</title>
        <authorList>
            <person name="Shelomi M."/>
            <person name="Han C.-J."/>
            <person name="Chen W.-M."/>
            <person name="Chen H.-K."/>
            <person name="Liaw S.-J."/>
            <person name="Muhle E."/>
            <person name="Clermont D."/>
        </authorList>
    </citation>
    <scope>NUCLEOTIDE SEQUENCE</scope>
    <source>
        <strain evidence="1">WLa1L2M3</strain>
    </source>
</reference>
<organism evidence="1 2">
    <name type="scientific">Chryseobacterium oryctis</name>
    <dbReference type="NCBI Taxonomy" id="2952618"/>
    <lineage>
        <taxon>Bacteria</taxon>
        <taxon>Pseudomonadati</taxon>
        <taxon>Bacteroidota</taxon>
        <taxon>Flavobacteriia</taxon>
        <taxon>Flavobacteriales</taxon>
        <taxon>Weeksellaceae</taxon>
        <taxon>Chryseobacterium group</taxon>
        <taxon>Chryseobacterium</taxon>
    </lineage>
</organism>
<proteinExistence type="predicted"/>
<protein>
    <recommendedName>
        <fullName evidence="3">Phage integrase SAM-like domain-containing protein</fullName>
    </recommendedName>
</protein>
<dbReference type="Proteomes" id="UP001163719">
    <property type="component" value="Unassembled WGS sequence"/>
</dbReference>
<comment type="caution">
    <text evidence="1">The sequence shown here is derived from an EMBL/GenBank/DDBJ whole genome shotgun (WGS) entry which is preliminary data.</text>
</comment>
<evidence type="ECO:0000313" key="1">
    <source>
        <dbReference type="EMBL" id="MCW3162636.1"/>
    </source>
</evidence>
<keyword evidence="2" id="KW-1185">Reference proteome</keyword>
<accession>A0ABT3HS72</accession>
<sequence>MQSEQHEVKIILLDYLTSDTNQDFKRRLRLEYSEKQCEILMEKLDSFSSHCNKSSLLLSFPYIWDKIKTEAISMTKDEVAHLLWSKGYQKLGVSKKQLGEICFSWFVFEKKFLEFKKEKLLETSKDKHQNIDAEHER</sequence>